<sequence length="406" mass="43914">MRKYILILNMITLIASCTSKKPASVKEETHTEEASSNFVSLTQLQMKAAGIELGSIEQKNLQNSIKANGMLSVPNQNKAFVTSVNSGVIKTLLIQPGDFVRKGQIVATIINPDVAGIQQQLQTVNAQISLNEIEYNRQKELVAGNAAPLKNVQRVESELTTLKATRNSLQKQLSTMGIPISDVNKGNIITTLTITAPITGTVSNVSAQIGSDVNPSTPIAQIVNNALLHLDLFVFEKDLPKVHDKQTVHFTLTNNPGKEYDAQIFSIGTAFINESKTIPIHAVVKGDKKGLIEGMNITAVISIGTTLVPAVPSDAIVNFQGQDYIFILSKGVSLNHEQKEEGGSRNKGIDKEEPGLNFERVRVIKGVSDVGYTEITLVKNIPLDAKIITKGAFFAMAKMTNAGEDE</sequence>
<evidence type="ECO:0000256" key="1">
    <source>
        <dbReference type="ARBA" id="ARBA00009477"/>
    </source>
</evidence>
<dbReference type="PROSITE" id="PS51257">
    <property type="entry name" value="PROKAR_LIPOPROTEIN"/>
    <property type="match status" value="1"/>
</dbReference>
<dbReference type="KEGG" id="ark:D6B99_07630"/>
<dbReference type="GO" id="GO:0030313">
    <property type="term" value="C:cell envelope"/>
    <property type="evidence" value="ECO:0007669"/>
    <property type="project" value="TreeGrafter"/>
</dbReference>
<dbReference type="GO" id="GO:0016020">
    <property type="term" value="C:membrane"/>
    <property type="evidence" value="ECO:0007669"/>
    <property type="project" value="InterPro"/>
</dbReference>
<evidence type="ECO:0000313" key="4">
    <source>
        <dbReference type="EMBL" id="AYD47486.1"/>
    </source>
</evidence>
<dbReference type="OrthoDB" id="9814657at2"/>
<reference evidence="4 5" key="1">
    <citation type="submission" date="2018-09" db="EMBL/GenBank/DDBJ databases">
        <title>Arachidicoccus sp. nov., a bacterium isolated from soil.</title>
        <authorList>
            <person name="Weon H.-Y."/>
            <person name="Kwon S.-W."/>
            <person name="Lee S.A."/>
        </authorList>
    </citation>
    <scope>NUCLEOTIDE SEQUENCE [LARGE SCALE GENOMIC DNA]</scope>
    <source>
        <strain evidence="4 5">KIS59-12</strain>
    </source>
</reference>
<gene>
    <name evidence="4" type="ORF">D6B99_07630</name>
</gene>
<accession>A0A386HPH7</accession>
<keyword evidence="5" id="KW-1185">Reference proteome</keyword>
<keyword evidence="2" id="KW-0813">Transport</keyword>
<proteinExistence type="inferred from homology"/>
<dbReference type="SUPFAM" id="SSF111369">
    <property type="entry name" value="HlyD-like secretion proteins"/>
    <property type="match status" value="1"/>
</dbReference>
<dbReference type="InterPro" id="IPR006143">
    <property type="entry name" value="RND_pump_MFP"/>
</dbReference>
<dbReference type="GO" id="GO:0015679">
    <property type="term" value="P:plasma membrane copper ion transport"/>
    <property type="evidence" value="ECO:0007669"/>
    <property type="project" value="TreeGrafter"/>
</dbReference>
<dbReference type="Pfam" id="PF25919">
    <property type="entry name" value="BSH_CusB"/>
    <property type="match status" value="1"/>
</dbReference>
<feature type="domain" description="CusB-like barrel-sandwich hybrid" evidence="3">
    <location>
        <begin position="85"/>
        <end position="222"/>
    </location>
</feature>
<dbReference type="PANTHER" id="PTHR30097:SF4">
    <property type="entry name" value="SLR6042 PROTEIN"/>
    <property type="match status" value="1"/>
</dbReference>
<dbReference type="Gene3D" id="2.40.30.170">
    <property type="match status" value="1"/>
</dbReference>
<dbReference type="InterPro" id="IPR058790">
    <property type="entry name" value="BSH_CusB"/>
</dbReference>
<dbReference type="GO" id="GO:0060003">
    <property type="term" value="P:copper ion export"/>
    <property type="evidence" value="ECO:0007669"/>
    <property type="project" value="TreeGrafter"/>
</dbReference>
<dbReference type="NCBIfam" id="TIGR01730">
    <property type="entry name" value="RND_mfp"/>
    <property type="match status" value="1"/>
</dbReference>
<evidence type="ECO:0000256" key="2">
    <source>
        <dbReference type="ARBA" id="ARBA00022448"/>
    </source>
</evidence>
<dbReference type="InterPro" id="IPR051909">
    <property type="entry name" value="MFP_Cation_Efflux"/>
</dbReference>
<evidence type="ECO:0000313" key="5">
    <source>
        <dbReference type="Proteomes" id="UP000266118"/>
    </source>
</evidence>
<dbReference type="GO" id="GO:0022857">
    <property type="term" value="F:transmembrane transporter activity"/>
    <property type="evidence" value="ECO:0007669"/>
    <property type="project" value="InterPro"/>
</dbReference>
<comment type="similarity">
    <text evidence="1">Belongs to the membrane fusion protein (MFP) (TC 8.A.1) family.</text>
</comment>
<evidence type="ECO:0000259" key="3">
    <source>
        <dbReference type="Pfam" id="PF25919"/>
    </source>
</evidence>
<organism evidence="4 5">
    <name type="scientific">Arachidicoccus soli</name>
    <dbReference type="NCBI Taxonomy" id="2341117"/>
    <lineage>
        <taxon>Bacteria</taxon>
        <taxon>Pseudomonadati</taxon>
        <taxon>Bacteroidota</taxon>
        <taxon>Chitinophagia</taxon>
        <taxon>Chitinophagales</taxon>
        <taxon>Chitinophagaceae</taxon>
        <taxon>Arachidicoccus</taxon>
    </lineage>
</organism>
<dbReference type="Proteomes" id="UP000266118">
    <property type="component" value="Chromosome"/>
</dbReference>
<protein>
    <submittedName>
        <fullName evidence="4">Efflux RND transporter periplasmic adaptor subunit</fullName>
    </submittedName>
</protein>
<dbReference type="EMBL" id="CP032489">
    <property type="protein sequence ID" value="AYD47486.1"/>
    <property type="molecule type" value="Genomic_DNA"/>
</dbReference>
<dbReference type="RefSeq" id="WP_119986661.1">
    <property type="nucleotide sequence ID" value="NZ_CP032489.1"/>
</dbReference>
<dbReference type="AlphaFoldDB" id="A0A386HPH7"/>
<name>A0A386HPH7_9BACT</name>
<dbReference type="Gene3D" id="2.40.50.100">
    <property type="match status" value="1"/>
</dbReference>
<dbReference type="PANTHER" id="PTHR30097">
    <property type="entry name" value="CATION EFFLUX SYSTEM PROTEIN CUSB"/>
    <property type="match status" value="1"/>
</dbReference>